<evidence type="ECO:0000256" key="8">
    <source>
        <dbReference type="ARBA" id="ARBA00022598"/>
    </source>
</evidence>
<dbReference type="UniPathway" id="UPA00219"/>
<evidence type="ECO:0000256" key="4">
    <source>
        <dbReference type="ARBA" id="ARBA00004752"/>
    </source>
</evidence>
<keyword evidence="24" id="KW-1185">Reference proteome</keyword>
<dbReference type="OrthoDB" id="9813261at2"/>
<feature type="domain" description="ATP-grasp" evidence="22">
    <location>
        <begin position="106"/>
        <end position="301"/>
    </location>
</feature>
<dbReference type="Pfam" id="PF01820">
    <property type="entry name" value="Dala_Dala_lig_N"/>
    <property type="match status" value="1"/>
</dbReference>
<dbReference type="GO" id="GO:0005829">
    <property type="term" value="C:cytosol"/>
    <property type="evidence" value="ECO:0007669"/>
    <property type="project" value="TreeGrafter"/>
</dbReference>
<evidence type="ECO:0000259" key="22">
    <source>
        <dbReference type="PROSITE" id="PS50975"/>
    </source>
</evidence>
<evidence type="ECO:0000256" key="19">
    <source>
        <dbReference type="PIRSR" id="PIRSR039102-1"/>
    </source>
</evidence>
<dbReference type="SUPFAM" id="SSF52440">
    <property type="entry name" value="PreATP-grasp domain"/>
    <property type="match status" value="1"/>
</dbReference>
<dbReference type="GO" id="GO:0046872">
    <property type="term" value="F:metal ion binding"/>
    <property type="evidence" value="ECO:0007669"/>
    <property type="project" value="UniProtKB-KW"/>
</dbReference>
<comment type="similarity">
    <text evidence="5 18">Belongs to the D-alanine--D-alanine ligase family.</text>
</comment>
<dbReference type="STRING" id="233100.SAMN05216526_0691"/>
<evidence type="ECO:0000256" key="16">
    <source>
        <dbReference type="ARBA" id="ARBA00023316"/>
    </source>
</evidence>
<feature type="binding site" evidence="20">
    <location>
        <position position="255"/>
    </location>
    <ligand>
        <name>Mg(2+)</name>
        <dbReference type="ChEBI" id="CHEBI:18420"/>
        <label>1</label>
    </ligand>
</feature>
<dbReference type="Gene3D" id="3.30.1490.20">
    <property type="entry name" value="ATP-grasp fold, A domain"/>
    <property type="match status" value="1"/>
</dbReference>
<keyword evidence="10 21" id="KW-0547">Nucleotide-binding</keyword>
<dbReference type="PANTHER" id="PTHR23132:SF23">
    <property type="entry name" value="D-ALANINE--D-ALANINE LIGASE B"/>
    <property type="match status" value="1"/>
</dbReference>
<evidence type="ECO:0000256" key="2">
    <source>
        <dbReference type="ARBA" id="ARBA00003921"/>
    </source>
</evidence>
<keyword evidence="16 18" id="KW-0961">Cell wall biogenesis/degradation</keyword>
<dbReference type="Pfam" id="PF07478">
    <property type="entry name" value="Dala_Dala_lig_C"/>
    <property type="match status" value="1"/>
</dbReference>
<comment type="pathway">
    <text evidence="4 18">Cell wall biogenesis; peptidoglycan biosynthesis.</text>
</comment>
<dbReference type="PANTHER" id="PTHR23132">
    <property type="entry name" value="D-ALANINE--D-ALANINE LIGASE"/>
    <property type="match status" value="1"/>
</dbReference>
<dbReference type="GO" id="GO:0009252">
    <property type="term" value="P:peptidoglycan biosynthetic process"/>
    <property type="evidence" value="ECO:0007669"/>
    <property type="project" value="UniProtKB-UniRule"/>
</dbReference>
<evidence type="ECO:0000313" key="24">
    <source>
        <dbReference type="Proteomes" id="UP000223759"/>
    </source>
</evidence>
<evidence type="ECO:0000256" key="9">
    <source>
        <dbReference type="ARBA" id="ARBA00022723"/>
    </source>
</evidence>
<feature type="binding site" evidence="20">
    <location>
        <position position="268"/>
    </location>
    <ligand>
        <name>Mg(2+)</name>
        <dbReference type="ChEBI" id="CHEBI:18420"/>
        <label>2</label>
    </ligand>
</feature>
<evidence type="ECO:0000256" key="5">
    <source>
        <dbReference type="ARBA" id="ARBA00010871"/>
    </source>
</evidence>
<dbReference type="InterPro" id="IPR011761">
    <property type="entry name" value="ATP-grasp"/>
</dbReference>
<dbReference type="EC" id="6.3.2.4" evidence="6 18"/>
<evidence type="ECO:0000256" key="10">
    <source>
        <dbReference type="ARBA" id="ARBA00022741"/>
    </source>
</evidence>
<feature type="binding site" evidence="20">
    <location>
        <position position="270"/>
    </location>
    <ligand>
        <name>Mg(2+)</name>
        <dbReference type="ChEBI" id="CHEBI:18420"/>
        <label>2</label>
    </ligand>
</feature>
<comment type="cofactor">
    <cofactor evidence="1">
        <name>Mn(2+)</name>
        <dbReference type="ChEBI" id="CHEBI:29035"/>
    </cofactor>
</comment>
<evidence type="ECO:0000256" key="1">
    <source>
        <dbReference type="ARBA" id="ARBA00001936"/>
    </source>
</evidence>
<dbReference type="InterPro" id="IPR005905">
    <property type="entry name" value="D_ala_D_ala"/>
</dbReference>
<evidence type="ECO:0000256" key="21">
    <source>
        <dbReference type="PROSITE-ProRule" id="PRU00409"/>
    </source>
</evidence>
<protein>
    <recommendedName>
        <fullName evidence="6 18">D-alanine--D-alanine ligase</fullName>
        <ecNumber evidence="6 18">6.3.2.4</ecNumber>
    </recommendedName>
    <alternativeName>
        <fullName evidence="18">D-Ala-D-Ala ligase</fullName>
    </alternativeName>
    <alternativeName>
        <fullName evidence="18">D-alanylalanine synthetase</fullName>
    </alternativeName>
</protein>
<dbReference type="PROSITE" id="PS50975">
    <property type="entry name" value="ATP_GRASP"/>
    <property type="match status" value="1"/>
</dbReference>
<comment type="function">
    <text evidence="2 18">Cell wall formation.</text>
</comment>
<dbReference type="Proteomes" id="UP000223759">
    <property type="component" value="Unassembled WGS sequence"/>
</dbReference>
<organism evidence="23 24">
    <name type="scientific">Ectothiorhodosinus mongolicus</name>
    <dbReference type="NCBI Taxonomy" id="233100"/>
    <lineage>
        <taxon>Bacteria</taxon>
        <taxon>Pseudomonadati</taxon>
        <taxon>Pseudomonadota</taxon>
        <taxon>Gammaproteobacteria</taxon>
        <taxon>Chromatiales</taxon>
        <taxon>Ectothiorhodospiraceae</taxon>
        <taxon>Ectothiorhodosinus</taxon>
    </lineage>
</organism>
<name>A0A1R3VSW0_9GAMM</name>
<dbReference type="RefSeq" id="WP_076754948.1">
    <property type="nucleotide sequence ID" value="NZ_CP023018.1"/>
</dbReference>
<evidence type="ECO:0000256" key="18">
    <source>
        <dbReference type="HAMAP-Rule" id="MF_00047"/>
    </source>
</evidence>
<feature type="active site" evidence="19">
    <location>
        <position position="279"/>
    </location>
</feature>
<dbReference type="EMBL" id="FTPK01000001">
    <property type="protein sequence ID" value="SIT66778.1"/>
    <property type="molecule type" value="Genomic_DNA"/>
</dbReference>
<evidence type="ECO:0000256" key="20">
    <source>
        <dbReference type="PIRSR" id="PIRSR039102-3"/>
    </source>
</evidence>
<keyword evidence="13 18" id="KW-0133">Cell shape</keyword>
<dbReference type="PROSITE" id="PS00844">
    <property type="entry name" value="DALA_DALA_LIGASE_2"/>
    <property type="match status" value="1"/>
</dbReference>
<evidence type="ECO:0000256" key="11">
    <source>
        <dbReference type="ARBA" id="ARBA00022840"/>
    </source>
</evidence>
<keyword evidence="8 18" id="KW-0436">Ligase</keyword>
<sequence length="313" mass="32812">MLPVTGFGKVAVLMGGWSAERPISLKSGEAVLRALKAAGVDAHGIDVGPDVLDVMRAGGFDRAFIVLHGRGGEDGVIQGALELLRLPYTGSGVAASALGMNKLWCKRIWRDMGLPTAQFLVLQADSDAPAVCRELGLPLIVKPALEGSSIGMTVVRSEAELAAAYRLAADCGGPVLAETWLPGAEYTVAVIDGEALPAIRLETSHSFYDYDAKYHATDTQYHCPCGLDAAAEQGLQQLCITAFDAIGCSGWGRVDVRMDAQGQASLIEVNTVPGMTDHSLVPKAAAAAGMDLSQLVLCILASTLTDEERKCSA</sequence>
<dbReference type="InterPro" id="IPR000291">
    <property type="entry name" value="D-Ala_lig_Van_CS"/>
</dbReference>
<dbReference type="NCBIfam" id="TIGR01205">
    <property type="entry name" value="D_ala_D_alaTIGR"/>
    <property type="match status" value="1"/>
</dbReference>
<dbReference type="AlphaFoldDB" id="A0A1R3VSW0"/>
<evidence type="ECO:0000256" key="13">
    <source>
        <dbReference type="ARBA" id="ARBA00022960"/>
    </source>
</evidence>
<proteinExistence type="inferred from homology"/>
<reference evidence="23 24" key="1">
    <citation type="submission" date="2017-01" db="EMBL/GenBank/DDBJ databases">
        <authorList>
            <person name="Mah S.A."/>
            <person name="Swanson W.J."/>
            <person name="Moy G.W."/>
            <person name="Vacquier V.D."/>
        </authorList>
    </citation>
    <scope>NUCLEOTIDE SEQUENCE [LARGE SCALE GENOMIC DNA]</scope>
    <source>
        <strain evidence="23 24">M9</strain>
    </source>
</reference>
<dbReference type="Gene3D" id="3.30.470.20">
    <property type="entry name" value="ATP-grasp fold, B domain"/>
    <property type="match status" value="1"/>
</dbReference>
<dbReference type="PIRSF" id="PIRSF039102">
    <property type="entry name" value="Ddl/VanB"/>
    <property type="match status" value="1"/>
</dbReference>
<feature type="active site" evidence="19">
    <location>
        <position position="148"/>
    </location>
</feature>
<keyword evidence="11 21" id="KW-0067">ATP-binding</keyword>
<comment type="catalytic activity">
    <reaction evidence="17 18">
        <text>2 D-alanine + ATP = D-alanyl-D-alanine + ADP + phosphate + H(+)</text>
        <dbReference type="Rhea" id="RHEA:11224"/>
        <dbReference type="ChEBI" id="CHEBI:15378"/>
        <dbReference type="ChEBI" id="CHEBI:30616"/>
        <dbReference type="ChEBI" id="CHEBI:43474"/>
        <dbReference type="ChEBI" id="CHEBI:57416"/>
        <dbReference type="ChEBI" id="CHEBI:57822"/>
        <dbReference type="ChEBI" id="CHEBI:456216"/>
        <dbReference type="EC" id="6.3.2.4"/>
    </reaction>
</comment>
<evidence type="ECO:0000256" key="3">
    <source>
        <dbReference type="ARBA" id="ARBA00004496"/>
    </source>
</evidence>
<feature type="binding site" evidence="20">
    <location>
        <position position="268"/>
    </location>
    <ligand>
        <name>Mg(2+)</name>
        <dbReference type="ChEBI" id="CHEBI:18420"/>
        <label>1</label>
    </ligand>
</feature>
<keyword evidence="7 18" id="KW-0963">Cytoplasm</keyword>
<evidence type="ECO:0000256" key="14">
    <source>
        <dbReference type="ARBA" id="ARBA00022984"/>
    </source>
</evidence>
<feature type="active site" evidence="19">
    <location>
        <position position="20"/>
    </location>
</feature>
<gene>
    <name evidence="18" type="primary">ddl</name>
    <name evidence="23" type="ORF">SAMN05216526_0691</name>
</gene>
<dbReference type="HAMAP" id="MF_00047">
    <property type="entry name" value="Dala_Dala_lig"/>
    <property type="match status" value="1"/>
</dbReference>
<comment type="cofactor">
    <cofactor evidence="20">
        <name>Mg(2+)</name>
        <dbReference type="ChEBI" id="CHEBI:18420"/>
    </cofactor>
    <cofactor evidence="20">
        <name>Mn(2+)</name>
        <dbReference type="ChEBI" id="CHEBI:29035"/>
    </cofactor>
    <text evidence="20">Binds 2 magnesium or manganese ions per subunit.</text>
</comment>
<keyword evidence="14 18" id="KW-0573">Peptidoglycan synthesis</keyword>
<dbReference type="InterPro" id="IPR013815">
    <property type="entry name" value="ATP_grasp_subdomain_1"/>
</dbReference>
<dbReference type="InterPro" id="IPR016185">
    <property type="entry name" value="PreATP-grasp_dom_sf"/>
</dbReference>
<dbReference type="PROSITE" id="PS00843">
    <property type="entry name" value="DALA_DALA_LIGASE_1"/>
    <property type="match status" value="1"/>
</dbReference>
<comment type="subcellular location">
    <subcellularLocation>
        <location evidence="3 18">Cytoplasm</location>
    </subcellularLocation>
</comment>
<evidence type="ECO:0000313" key="23">
    <source>
        <dbReference type="EMBL" id="SIT66778.1"/>
    </source>
</evidence>
<keyword evidence="9 20" id="KW-0479">Metal-binding</keyword>
<evidence type="ECO:0000256" key="17">
    <source>
        <dbReference type="ARBA" id="ARBA00047614"/>
    </source>
</evidence>
<dbReference type="GO" id="GO:0071555">
    <property type="term" value="P:cell wall organization"/>
    <property type="evidence" value="ECO:0007669"/>
    <property type="project" value="UniProtKB-KW"/>
</dbReference>
<evidence type="ECO:0000256" key="15">
    <source>
        <dbReference type="ARBA" id="ARBA00023211"/>
    </source>
</evidence>
<dbReference type="SUPFAM" id="SSF56059">
    <property type="entry name" value="Glutathione synthetase ATP-binding domain-like"/>
    <property type="match status" value="1"/>
</dbReference>
<evidence type="ECO:0000256" key="12">
    <source>
        <dbReference type="ARBA" id="ARBA00022842"/>
    </source>
</evidence>
<dbReference type="GO" id="GO:0005524">
    <property type="term" value="F:ATP binding"/>
    <property type="evidence" value="ECO:0007669"/>
    <property type="project" value="UniProtKB-UniRule"/>
</dbReference>
<dbReference type="GO" id="GO:0008360">
    <property type="term" value="P:regulation of cell shape"/>
    <property type="evidence" value="ECO:0007669"/>
    <property type="project" value="UniProtKB-KW"/>
</dbReference>
<keyword evidence="12 20" id="KW-0460">Magnesium</keyword>
<dbReference type="GO" id="GO:0008716">
    <property type="term" value="F:D-alanine-D-alanine ligase activity"/>
    <property type="evidence" value="ECO:0007669"/>
    <property type="project" value="UniProtKB-UniRule"/>
</dbReference>
<keyword evidence="15 20" id="KW-0464">Manganese</keyword>
<dbReference type="Gene3D" id="3.40.50.20">
    <property type="match status" value="1"/>
</dbReference>
<dbReference type="InterPro" id="IPR011095">
    <property type="entry name" value="Dala_Dala_lig_C"/>
</dbReference>
<evidence type="ECO:0000256" key="6">
    <source>
        <dbReference type="ARBA" id="ARBA00012216"/>
    </source>
</evidence>
<dbReference type="InterPro" id="IPR011127">
    <property type="entry name" value="Dala_Dala_lig_N"/>
</dbReference>
<evidence type="ECO:0000256" key="7">
    <source>
        <dbReference type="ARBA" id="ARBA00022490"/>
    </source>
</evidence>
<dbReference type="NCBIfam" id="NF002378">
    <property type="entry name" value="PRK01372.1"/>
    <property type="match status" value="1"/>
</dbReference>
<accession>A0A1R3VSW0</accession>
<dbReference type="FunFam" id="3.30.470.20:FF:000008">
    <property type="entry name" value="D-alanine--D-alanine ligase"/>
    <property type="match status" value="1"/>
</dbReference>